<evidence type="ECO:0000256" key="4">
    <source>
        <dbReference type="SAM" id="SignalP"/>
    </source>
</evidence>
<feature type="signal peptide" evidence="4">
    <location>
        <begin position="1"/>
        <end position="22"/>
    </location>
</feature>
<dbReference type="PANTHER" id="PTHR11559">
    <property type="entry name" value="CARBOXYLESTERASE"/>
    <property type="match status" value="1"/>
</dbReference>
<dbReference type="GO" id="GO:0016787">
    <property type="term" value="F:hydrolase activity"/>
    <property type="evidence" value="ECO:0007669"/>
    <property type="project" value="UniProtKB-KW"/>
</dbReference>
<dbReference type="Gene3D" id="3.40.50.1820">
    <property type="entry name" value="alpha/beta hydrolase"/>
    <property type="match status" value="4"/>
</dbReference>
<evidence type="ECO:0000259" key="5">
    <source>
        <dbReference type="Pfam" id="PF00135"/>
    </source>
</evidence>
<feature type="domain" description="Carboxylesterase type B" evidence="5">
    <location>
        <begin position="1076"/>
        <end position="1580"/>
    </location>
</feature>
<feature type="domain" description="Carboxylesterase type B" evidence="5">
    <location>
        <begin position="550"/>
        <end position="1061"/>
    </location>
</feature>
<evidence type="ECO:0000313" key="6">
    <source>
        <dbReference type="EMBL" id="KAG9281099.1"/>
    </source>
</evidence>
<dbReference type="InterPro" id="IPR050309">
    <property type="entry name" value="Type-B_Carboxylest/Lipase"/>
</dbReference>
<dbReference type="Pfam" id="PF00135">
    <property type="entry name" value="COesterase"/>
    <property type="match status" value="4"/>
</dbReference>
<dbReference type="InterPro" id="IPR029058">
    <property type="entry name" value="AB_hydrolase_fold"/>
</dbReference>
<comment type="similarity">
    <text evidence="1">Belongs to the type-B carboxylesterase/lipase family.</text>
</comment>
<evidence type="ECO:0000256" key="2">
    <source>
        <dbReference type="ARBA" id="ARBA00022801"/>
    </source>
</evidence>
<protein>
    <recommendedName>
        <fullName evidence="5">Carboxylesterase type B domain-containing protein</fullName>
    </recommendedName>
</protein>
<comment type="caution">
    <text evidence="6">The sequence shown here is derived from an EMBL/GenBank/DDBJ whole genome shotgun (WGS) entry which is preliminary data.</text>
</comment>
<keyword evidence="2" id="KW-0378">Hydrolase</keyword>
<sequence>MGGLALLVCSVMGAALLNPAAANQGPVVQTKLGALKGEYLTVKGKDTVVHSYLGVPFAKPPLGPLRLAPPQPAEAWEGVRDATQQPYMCLQKRKFLLDIIKTMSVNTEIPEVSEDCLYLNIYTPSKPDEDAKLPVLVWIHGGGFVLGAAAMQDGSGLAAYQNVVVVIIQYRLGLTGFFSTGDEHAPGNYGLLDQLAALQWVQENIQSFGGDPAKVTIFGESAGGVSVSLQILSPMSAGLFRYAIAQSGTAAMDVLMTSHPLPAAQRVANASGCDISSTKKMVECVMQLSEEELVKIAQNAELGVQITTDGQFLPKPAEKLLQNKELKKVPLITGVTDDEGGYSLPNFLAPPDWVDGMEREKVLSLMAAIFPTFGDKSIHEALLNEYVGTTNDLIKIRDGFREMYGDIMFNIPARITAQHHKDSGAPVYLYEFQHTFTELKKKRPSFTGSDHADELHFVFGNCFVNGRMKILGQFTEKENELCRTMMAYWGNFARTGSPNGPGLTPWPEHGADAEYLAIGLQQKPAKNLKEKHYTFITETLPRLIREKKDGPVVQTKLGALKGEYLMVKGKDTVVHSYLGVPFAKPPLGPLRLAPPQPAEAWAGVRDATQQPNICIQSRPLLVQLLQMFAVNMDIPEISEDCLYLNVYTPAKPGEDTKLPVMVWIHGGAFTIGSASMQDGSVLAAYQNVVVVVIQYRLGVLGFFSTGDEHSPGNYGLLDQVAALQWVQENIYSFGGDPGKVTIFGESAGGVSVSLQILSPLSAGLFHSAVAQSGSSAVDAIWASDPLPTTQHLANISGCDISSSKTMVDCVMKLSKEELLRTAEAEGLVSVQVAKDGRFLPKSIKELLQNKQFHKVPLMTGLTDDEGGFGLIDFLLPQGEWMDGVDREQVMAFMPFFCTSNDRSVHEALLNEYVGPRDDRIKIRDALREIYGDVIFNIPVRRMAKHQKDSGAPVYIYEFQHTLTDIKNKRPSFVGTDHGDELHFVFGSCFANAHIKIPSQFTEKENELCRTVMAYWGNFARTGSPNGPGLTPWPEHGADAEYLAIGLEQKPAKNLKGKHYTFLTETLPRLIREKKDGPVVQTKLGALKGEYFTAKGKDTIVHSYLGVPFAKPPLGPLRLVPPQPAEAWEGVRDATQQPYMCIQNRQATVDLFANFSLSMEIPDISEDCLYLNIYTPAKPAQDIKLPVMVWIHGGGLSLGSASVYDGSVLAAYQDVVVVLIQYRLGLLGFFSTGDENAPGNYGLLDQVAALQWVQENIHSFGGDPGSVTIFGESAGGASVSFLLLSPLSAGLFHRAIAESGCAMMPGIMVDPFPVAQHVANVSGCDISSTKKIAECVKQFPIENIKRLSEERAMLHFVVTEDKAFLPKPVKELLQNQEFHKVPLMTGVNDDEFGWEMPSIIVSPEWAKEMDREQVLSIMSFFDSNTKTQLINELLADEYLGSSVDPINIRDSFREMMADIIFNIPALSLAKFHKDAGAPVYFYEFQHPPSMFQVKRPSFVGADHGDELAFVFGLCFGNGSFTEKENELCRTVMDYWGNFARTGSPNGPGLTPWPEHGADAEYLAIGLQQKPGKNLKEKHYTFMTETLPRLIREKKDGPVIQTKLGALKGEYLTVKGKDTVIHSYLGVPFAKPPLGPLRLAPPQPAEAWEGVRDATQQPNMCIQKWKANANLFANFLRSVEVPDISEDCLYLNIYTPAKPAQDIKLPVMVWIHGGGFNAGSASIFDGSILAAYQDVVVVVIQYRLGLLGFFSTGDEHAPGNYGLLDQVAALQWVQENIHSFGGDPGSVTIFGESAGGISVSLLLLSPLSAGLFHRGIAESGCAVIAGIVEDPVPSAQHVAKVSGCDMSSTKKIAECVKQLPIEDIRRLTEGGVKLKFVVTEDKAFLPKPVNELLQNQDFHKLPLMIGVNNDEFGWLIPNAIMSPEWAKGVDREQVLSIMSAYVPNKNPQWIKLLADEYLGSSVDPIKIRDCFRELMADILFYIPVLSLAKFHKAAGAPVYFYEFQQPLSMFQVKRPSYVGADHGDEIAFVFGLCFGNGHVTRTGSVTEKDNELCRTVMNYWGNFARTGSPNGPGLTPWPEYGSDVEYLGIGLEQKPGKNLKAEHYIFMTEKLPELVRSAQEKEHSEL</sequence>
<evidence type="ECO:0000313" key="7">
    <source>
        <dbReference type="Proteomes" id="UP000752171"/>
    </source>
</evidence>
<accession>A0A8T2MAK5</accession>
<evidence type="ECO:0000256" key="3">
    <source>
        <dbReference type="ARBA" id="ARBA00023157"/>
    </source>
</evidence>
<evidence type="ECO:0000256" key="1">
    <source>
        <dbReference type="ARBA" id="ARBA00005964"/>
    </source>
</evidence>
<keyword evidence="4" id="KW-0732">Signal</keyword>
<dbReference type="InterPro" id="IPR019826">
    <property type="entry name" value="Carboxylesterase_B_AS"/>
</dbReference>
<feature type="domain" description="Carboxylesterase type B" evidence="5">
    <location>
        <begin position="25"/>
        <end position="535"/>
    </location>
</feature>
<reference evidence="6 7" key="1">
    <citation type="submission" date="2021-07" db="EMBL/GenBank/DDBJ databases">
        <authorList>
            <person name="Imarazene B."/>
            <person name="Zahm M."/>
            <person name="Klopp C."/>
            <person name="Cabau C."/>
            <person name="Beille S."/>
            <person name="Jouanno E."/>
            <person name="Castinel A."/>
            <person name="Lluch J."/>
            <person name="Gil L."/>
            <person name="Kuchtly C."/>
            <person name="Lopez Roques C."/>
            <person name="Donnadieu C."/>
            <person name="Parrinello H."/>
            <person name="Journot L."/>
            <person name="Du K."/>
            <person name="Schartl M."/>
            <person name="Retaux S."/>
            <person name="Guiguen Y."/>
        </authorList>
    </citation>
    <scope>NUCLEOTIDE SEQUENCE [LARGE SCALE GENOMIC DNA]</scope>
    <source>
        <strain evidence="6">Pach_M1</strain>
        <tissue evidence="6">Testis</tissue>
    </source>
</reference>
<name>A0A8T2MAK5_ASTMX</name>
<dbReference type="CDD" id="cd00312">
    <property type="entry name" value="Esterase_lipase"/>
    <property type="match status" value="4"/>
</dbReference>
<organism evidence="6 7">
    <name type="scientific">Astyanax mexicanus</name>
    <name type="common">Blind cave fish</name>
    <name type="synonym">Astyanax fasciatus mexicanus</name>
    <dbReference type="NCBI Taxonomy" id="7994"/>
    <lineage>
        <taxon>Eukaryota</taxon>
        <taxon>Metazoa</taxon>
        <taxon>Chordata</taxon>
        <taxon>Craniata</taxon>
        <taxon>Vertebrata</taxon>
        <taxon>Euteleostomi</taxon>
        <taxon>Actinopterygii</taxon>
        <taxon>Neopterygii</taxon>
        <taxon>Teleostei</taxon>
        <taxon>Ostariophysi</taxon>
        <taxon>Characiformes</taxon>
        <taxon>Characoidei</taxon>
        <taxon>Acestrorhamphidae</taxon>
        <taxon>Acestrorhamphinae</taxon>
        <taxon>Astyanax</taxon>
    </lineage>
</organism>
<dbReference type="InterPro" id="IPR002018">
    <property type="entry name" value="CarbesteraseB"/>
</dbReference>
<dbReference type="InterPro" id="IPR019819">
    <property type="entry name" value="Carboxylesterase_B_CS"/>
</dbReference>
<gene>
    <name evidence="6" type="ORF">AMEX_G3881</name>
</gene>
<dbReference type="PROSITE" id="PS00941">
    <property type="entry name" value="CARBOXYLESTERASE_B_2"/>
    <property type="match status" value="4"/>
</dbReference>
<dbReference type="PROSITE" id="PS00122">
    <property type="entry name" value="CARBOXYLESTERASE_B_1"/>
    <property type="match status" value="4"/>
</dbReference>
<feature type="domain" description="Carboxylesterase type B" evidence="5">
    <location>
        <begin position="1595"/>
        <end position="2104"/>
    </location>
</feature>
<keyword evidence="3" id="KW-1015">Disulfide bond</keyword>
<dbReference type="Proteomes" id="UP000752171">
    <property type="component" value="Unassembled WGS sequence"/>
</dbReference>
<dbReference type="SUPFAM" id="SSF53474">
    <property type="entry name" value="alpha/beta-Hydrolases"/>
    <property type="match status" value="4"/>
</dbReference>
<feature type="chain" id="PRO_5035713334" description="Carboxylesterase type B domain-containing protein" evidence="4">
    <location>
        <begin position="23"/>
        <end position="2124"/>
    </location>
</feature>
<proteinExistence type="inferred from homology"/>
<dbReference type="FunFam" id="3.40.50.1820:FF:000011">
    <property type="entry name" value="Carboxylic ester hydrolase"/>
    <property type="match status" value="4"/>
</dbReference>
<dbReference type="EMBL" id="JAICCE010000002">
    <property type="protein sequence ID" value="KAG9281099.1"/>
    <property type="molecule type" value="Genomic_DNA"/>
</dbReference>